<dbReference type="Pfam" id="PF08713">
    <property type="entry name" value="DNA_alkylation"/>
    <property type="match status" value="1"/>
</dbReference>
<evidence type="ECO:0000313" key="2">
    <source>
        <dbReference type="Proteomes" id="UP000535838"/>
    </source>
</evidence>
<reference evidence="1 2" key="1">
    <citation type="submission" date="2020-08" db="EMBL/GenBank/DDBJ databases">
        <title>Cohnella phylogeny.</title>
        <authorList>
            <person name="Dunlap C."/>
        </authorList>
    </citation>
    <scope>NUCLEOTIDE SEQUENCE [LARGE SCALE GENOMIC DNA]</scope>
    <source>
        <strain evidence="1 2">DSM 25241</strain>
    </source>
</reference>
<accession>A0A841SWW0</accession>
<keyword evidence="2" id="KW-1185">Reference proteome</keyword>
<dbReference type="Gene3D" id="1.25.10.90">
    <property type="match status" value="1"/>
</dbReference>
<organism evidence="1 2">
    <name type="scientific">Cohnella thailandensis</name>
    <dbReference type="NCBI Taxonomy" id="557557"/>
    <lineage>
        <taxon>Bacteria</taxon>
        <taxon>Bacillati</taxon>
        <taxon>Bacillota</taxon>
        <taxon>Bacilli</taxon>
        <taxon>Bacillales</taxon>
        <taxon>Paenibacillaceae</taxon>
        <taxon>Cohnella</taxon>
    </lineage>
</organism>
<dbReference type="EMBL" id="JACJVQ010000006">
    <property type="protein sequence ID" value="MBB6634340.1"/>
    <property type="molecule type" value="Genomic_DNA"/>
</dbReference>
<dbReference type="AlphaFoldDB" id="A0A841SWW0"/>
<dbReference type="InterPro" id="IPR016024">
    <property type="entry name" value="ARM-type_fold"/>
</dbReference>
<proteinExistence type="predicted"/>
<protein>
    <submittedName>
        <fullName evidence="1">DNA alkylation repair protein</fullName>
    </submittedName>
</protein>
<dbReference type="InterPro" id="IPR014825">
    <property type="entry name" value="DNA_alkylation"/>
</dbReference>
<dbReference type="PANTHER" id="PTHR41291">
    <property type="entry name" value="DNA ALKYLATION REPAIR PROTEIN"/>
    <property type="match status" value="1"/>
</dbReference>
<dbReference type="PANTHER" id="PTHR41291:SF1">
    <property type="entry name" value="DNA ALKYLATION REPAIR PROTEIN"/>
    <property type="match status" value="1"/>
</dbReference>
<dbReference type="Proteomes" id="UP000535838">
    <property type="component" value="Unassembled WGS sequence"/>
</dbReference>
<name>A0A841SWW0_9BACL</name>
<gene>
    <name evidence="1" type="ORF">H7B67_09475</name>
</gene>
<evidence type="ECO:0000313" key="1">
    <source>
        <dbReference type="EMBL" id="MBB6634340.1"/>
    </source>
</evidence>
<sequence>MKLEAVMDKLAEMGTEQTKSTFVRHGAQEPLYGVKVGDLKKLVKDVRKDQGLVRELYKTGNSDAMYLAGLTIDPKSADKELLRDWVEKANWYMLSEYTVASVTAESPYALELAREWIDSPEEMTATCGWSVFANYVMITPDDKLDLEELRALLGRVEKTVHEERNRVRYTMNGFVISVGSSVRELHGEALRVAAAIGKVQVNMGQTACKVPLAADYIGKAEKAGKLGAKRKTCIC</sequence>
<dbReference type="SUPFAM" id="SSF48371">
    <property type="entry name" value="ARM repeat"/>
    <property type="match status" value="1"/>
</dbReference>
<comment type="caution">
    <text evidence="1">The sequence shown here is derived from an EMBL/GenBank/DDBJ whole genome shotgun (WGS) entry which is preliminary data.</text>
</comment>
<dbReference type="CDD" id="cd06561">
    <property type="entry name" value="AlkD_like"/>
    <property type="match status" value="1"/>
</dbReference>
<dbReference type="RefSeq" id="WP_185119554.1">
    <property type="nucleotide sequence ID" value="NZ_JACJVQ010000006.1"/>
</dbReference>